<comment type="caution">
    <text evidence="6">The sequence shown here is derived from an EMBL/GenBank/DDBJ whole genome shotgun (WGS) entry which is preliminary data.</text>
</comment>
<keyword evidence="7" id="KW-1185">Reference proteome</keyword>
<keyword evidence="3 5" id="KW-1133">Transmembrane helix</keyword>
<feature type="transmembrane region" description="Helical" evidence="5">
    <location>
        <begin position="12"/>
        <end position="29"/>
    </location>
</feature>
<dbReference type="AlphaFoldDB" id="A0A1H2YE02"/>
<feature type="transmembrane region" description="Helical" evidence="5">
    <location>
        <begin position="70"/>
        <end position="89"/>
    </location>
</feature>
<evidence type="ECO:0000256" key="2">
    <source>
        <dbReference type="ARBA" id="ARBA00022692"/>
    </source>
</evidence>
<keyword evidence="2 5" id="KW-0812">Transmembrane</keyword>
<dbReference type="EMBL" id="FNND01000007">
    <property type="protein sequence ID" value="SDX03432.1"/>
    <property type="molecule type" value="Genomic_DNA"/>
</dbReference>
<reference evidence="6 7" key="1">
    <citation type="submission" date="2016-10" db="EMBL/GenBank/DDBJ databases">
        <authorList>
            <person name="Varghese N."/>
            <person name="Submissions S."/>
        </authorList>
    </citation>
    <scope>NUCLEOTIDE SEQUENCE [LARGE SCALE GENOMIC DNA]</scope>
    <source>
        <strain evidence="6 7">DSM 11449</strain>
    </source>
</reference>
<proteinExistence type="predicted"/>
<keyword evidence="4 5" id="KW-0472">Membrane</keyword>
<dbReference type="OrthoDB" id="677659at2"/>
<dbReference type="RefSeq" id="WP_016421076.1">
    <property type="nucleotide sequence ID" value="NZ_FNND01000007.1"/>
</dbReference>
<evidence type="ECO:0000256" key="4">
    <source>
        <dbReference type="ARBA" id="ARBA00023136"/>
    </source>
</evidence>
<dbReference type="Proteomes" id="UP000182771">
    <property type="component" value="Unassembled WGS sequence"/>
</dbReference>
<accession>A0A1H2YE02</accession>
<comment type="subcellular location">
    <subcellularLocation>
        <location evidence="1">Membrane</location>
        <topology evidence="1">Multi-pass membrane protein</topology>
    </subcellularLocation>
</comment>
<evidence type="ECO:0000313" key="7">
    <source>
        <dbReference type="Proteomes" id="UP000182771"/>
    </source>
</evidence>
<sequence>MNSKTRKIAGYVLSGLVTFVFVATGAMKFTGGEQNVQMAKLVGGASTLHILGGLQIFFALLFWIPRTAVVGFLLMACYMAGAMATHLVIKESFVLQTGIETLIWVTGFVRFPELTQRLCPCNNCKQ</sequence>
<gene>
    <name evidence="6" type="ORF">SAMN05444420_10712</name>
</gene>
<dbReference type="GO" id="GO:0016020">
    <property type="term" value="C:membrane"/>
    <property type="evidence" value="ECO:0007669"/>
    <property type="project" value="UniProtKB-SubCell"/>
</dbReference>
<dbReference type="InterPro" id="IPR032808">
    <property type="entry name" value="DoxX"/>
</dbReference>
<evidence type="ECO:0000256" key="5">
    <source>
        <dbReference type="SAM" id="Phobius"/>
    </source>
</evidence>
<dbReference type="GeneID" id="85017073"/>
<evidence type="ECO:0000313" key="6">
    <source>
        <dbReference type="EMBL" id="SDX03432.1"/>
    </source>
</evidence>
<evidence type="ECO:0000256" key="1">
    <source>
        <dbReference type="ARBA" id="ARBA00004141"/>
    </source>
</evidence>
<evidence type="ECO:0000256" key="3">
    <source>
        <dbReference type="ARBA" id="ARBA00022989"/>
    </source>
</evidence>
<name>A0A1H2YE02_9FLAO</name>
<feature type="transmembrane region" description="Helical" evidence="5">
    <location>
        <begin position="41"/>
        <end position="64"/>
    </location>
</feature>
<dbReference type="Pfam" id="PF13564">
    <property type="entry name" value="DoxX_2"/>
    <property type="match status" value="1"/>
</dbReference>
<organism evidence="6 7">
    <name type="scientific">Capnocytophaga granulosa</name>
    <dbReference type="NCBI Taxonomy" id="45242"/>
    <lineage>
        <taxon>Bacteria</taxon>
        <taxon>Pseudomonadati</taxon>
        <taxon>Bacteroidota</taxon>
        <taxon>Flavobacteriia</taxon>
        <taxon>Flavobacteriales</taxon>
        <taxon>Flavobacteriaceae</taxon>
        <taxon>Capnocytophaga</taxon>
    </lineage>
</organism>
<protein>
    <submittedName>
        <fullName evidence="6">DoxX-like family protein</fullName>
    </submittedName>
</protein>